<dbReference type="InterPro" id="IPR000276">
    <property type="entry name" value="GPCR_Rhodpsn"/>
</dbReference>
<evidence type="ECO:0000256" key="8">
    <source>
        <dbReference type="ARBA" id="ARBA00023224"/>
    </source>
</evidence>
<keyword evidence="5" id="KW-0297">G-protein coupled receptor</keyword>
<evidence type="ECO:0000313" key="12">
    <source>
        <dbReference type="Proteomes" id="UP000194236"/>
    </source>
</evidence>
<dbReference type="PANTHER" id="PTHR24235">
    <property type="entry name" value="NEUROPEPTIDE Y RECEPTOR"/>
    <property type="match status" value="1"/>
</dbReference>
<comment type="caution">
    <text evidence="11">The sequence shown here is derived from an EMBL/GenBank/DDBJ whole genome shotgun (WGS) entry which is preliminary data.</text>
</comment>
<dbReference type="PROSITE" id="PS50262">
    <property type="entry name" value="G_PROTEIN_RECEP_F1_2"/>
    <property type="match status" value="1"/>
</dbReference>
<dbReference type="Proteomes" id="UP000194236">
    <property type="component" value="Unassembled WGS sequence"/>
</dbReference>
<evidence type="ECO:0000259" key="10">
    <source>
        <dbReference type="PROSITE" id="PS50262"/>
    </source>
</evidence>
<dbReference type="GO" id="GO:0005886">
    <property type="term" value="C:plasma membrane"/>
    <property type="evidence" value="ECO:0007669"/>
    <property type="project" value="TreeGrafter"/>
</dbReference>
<feature type="transmembrane region" description="Helical" evidence="9">
    <location>
        <begin position="38"/>
        <end position="60"/>
    </location>
</feature>
<keyword evidence="12" id="KW-1185">Reference proteome</keyword>
<dbReference type="GO" id="GO:0043005">
    <property type="term" value="C:neuron projection"/>
    <property type="evidence" value="ECO:0007669"/>
    <property type="project" value="TreeGrafter"/>
</dbReference>
<evidence type="ECO:0000313" key="11">
    <source>
        <dbReference type="EMBL" id="OTF72350.1"/>
    </source>
</evidence>
<evidence type="ECO:0000256" key="2">
    <source>
        <dbReference type="ARBA" id="ARBA00010663"/>
    </source>
</evidence>
<name>A0A1Y3AV49_EURMA</name>
<dbReference type="Pfam" id="PF00001">
    <property type="entry name" value="7tm_1"/>
    <property type="match status" value="1"/>
</dbReference>
<dbReference type="GO" id="GO:0008188">
    <property type="term" value="F:neuropeptide receptor activity"/>
    <property type="evidence" value="ECO:0007669"/>
    <property type="project" value="TreeGrafter"/>
</dbReference>
<keyword evidence="3 9" id="KW-0812">Transmembrane</keyword>
<dbReference type="OrthoDB" id="10037617at2759"/>
<comment type="similarity">
    <text evidence="2">Belongs to the G-protein coupled receptor 1 family.</text>
</comment>
<keyword evidence="6 9" id="KW-0472">Membrane</keyword>
<dbReference type="SUPFAM" id="SSF81321">
    <property type="entry name" value="Family A G protein-coupled receptor-like"/>
    <property type="match status" value="1"/>
</dbReference>
<gene>
    <name evidence="11" type="ORF">BLA29_008506</name>
</gene>
<evidence type="ECO:0000256" key="5">
    <source>
        <dbReference type="ARBA" id="ARBA00023040"/>
    </source>
</evidence>
<organism evidence="11 12">
    <name type="scientific">Euroglyphus maynei</name>
    <name type="common">Mayne's house dust mite</name>
    <dbReference type="NCBI Taxonomy" id="6958"/>
    <lineage>
        <taxon>Eukaryota</taxon>
        <taxon>Metazoa</taxon>
        <taxon>Ecdysozoa</taxon>
        <taxon>Arthropoda</taxon>
        <taxon>Chelicerata</taxon>
        <taxon>Arachnida</taxon>
        <taxon>Acari</taxon>
        <taxon>Acariformes</taxon>
        <taxon>Sarcoptiformes</taxon>
        <taxon>Astigmata</taxon>
        <taxon>Psoroptidia</taxon>
        <taxon>Analgoidea</taxon>
        <taxon>Pyroglyphidae</taxon>
        <taxon>Pyroglyphinae</taxon>
        <taxon>Euroglyphus</taxon>
    </lineage>
</organism>
<dbReference type="PANTHER" id="PTHR24235:SF29">
    <property type="entry name" value="GH23382P"/>
    <property type="match status" value="1"/>
</dbReference>
<keyword evidence="7" id="KW-0675">Receptor</keyword>
<dbReference type="InterPro" id="IPR017452">
    <property type="entry name" value="GPCR_Rhodpsn_7TM"/>
</dbReference>
<reference evidence="11 12" key="1">
    <citation type="submission" date="2017-03" db="EMBL/GenBank/DDBJ databases">
        <title>Genome Survey of Euroglyphus maynei.</title>
        <authorList>
            <person name="Arlian L.G."/>
            <person name="Morgan M.S."/>
            <person name="Rider S.D."/>
        </authorList>
    </citation>
    <scope>NUCLEOTIDE SEQUENCE [LARGE SCALE GENOMIC DNA]</scope>
    <source>
        <strain evidence="11">Arlian Lab</strain>
        <tissue evidence="11">Whole body</tissue>
    </source>
</reference>
<keyword evidence="8" id="KW-0807">Transducer</keyword>
<feature type="transmembrane region" description="Helical" evidence="9">
    <location>
        <begin position="109"/>
        <end position="130"/>
    </location>
</feature>
<evidence type="ECO:0000256" key="3">
    <source>
        <dbReference type="ARBA" id="ARBA00022692"/>
    </source>
</evidence>
<dbReference type="Gene3D" id="1.20.1070.10">
    <property type="entry name" value="Rhodopsin 7-helix transmembrane proteins"/>
    <property type="match status" value="1"/>
</dbReference>
<evidence type="ECO:0000256" key="1">
    <source>
        <dbReference type="ARBA" id="ARBA00004141"/>
    </source>
</evidence>
<sequence length="132" mass="15022">MSLMDNNNNNNNHSYDYLDGFSIENFEIGSKDLQLCLLILYSITAALALIGNLLSILVLMKGKRSSRDLRLFLVNLSLSDVLMAIFSIPFTYTHFIMGRWIFYPPLCPFIQSIQIVSVFVSIYTLTTIGIDR</sequence>
<evidence type="ECO:0000256" key="4">
    <source>
        <dbReference type="ARBA" id="ARBA00022989"/>
    </source>
</evidence>
<dbReference type="PRINTS" id="PR00237">
    <property type="entry name" value="GPCRRHODOPSN"/>
</dbReference>
<dbReference type="GO" id="GO:0042923">
    <property type="term" value="F:neuropeptide binding"/>
    <property type="evidence" value="ECO:0007669"/>
    <property type="project" value="TreeGrafter"/>
</dbReference>
<evidence type="ECO:0000256" key="9">
    <source>
        <dbReference type="SAM" id="Phobius"/>
    </source>
</evidence>
<proteinExistence type="inferred from homology"/>
<accession>A0A1Y3AV49</accession>
<feature type="transmembrane region" description="Helical" evidence="9">
    <location>
        <begin position="72"/>
        <end position="97"/>
    </location>
</feature>
<protein>
    <recommendedName>
        <fullName evidence="10">G-protein coupled receptors family 1 profile domain-containing protein</fullName>
    </recommendedName>
</protein>
<dbReference type="AlphaFoldDB" id="A0A1Y3AV49"/>
<comment type="subcellular location">
    <subcellularLocation>
        <location evidence="1">Membrane</location>
        <topology evidence="1">Multi-pass membrane protein</topology>
    </subcellularLocation>
</comment>
<keyword evidence="4 9" id="KW-1133">Transmembrane helix</keyword>
<evidence type="ECO:0000256" key="7">
    <source>
        <dbReference type="ARBA" id="ARBA00023170"/>
    </source>
</evidence>
<evidence type="ECO:0000256" key="6">
    <source>
        <dbReference type="ARBA" id="ARBA00023136"/>
    </source>
</evidence>
<dbReference type="EMBL" id="MUJZ01056631">
    <property type="protein sequence ID" value="OTF72350.1"/>
    <property type="molecule type" value="Genomic_DNA"/>
</dbReference>
<feature type="domain" description="G-protein coupled receptors family 1 profile" evidence="10">
    <location>
        <begin position="51"/>
        <end position="132"/>
    </location>
</feature>